<keyword evidence="2" id="KW-0067">ATP-binding</keyword>
<dbReference type="Proteomes" id="UP000198362">
    <property type="component" value="Unassembled WGS sequence"/>
</dbReference>
<dbReference type="GO" id="GO:0004016">
    <property type="term" value="F:adenylate cyclase activity"/>
    <property type="evidence" value="ECO:0007669"/>
    <property type="project" value="TreeGrafter"/>
</dbReference>
<dbReference type="InterPro" id="IPR027417">
    <property type="entry name" value="P-loop_NTPase"/>
</dbReference>
<dbReference type="InterPro" id="IPR016032">
    <property type="entry name" value="Sig_transdc_resp-reg_C-effctor"/>
</dbReference>
<dbReference type="InterPro" id="IPR036388">
    <property type="entry name" value="WH-like_DNA-bd_sf"/>
</dbReference>
<name>A0A239G7H2_9ACTN</name>
<organism evidence="4 5">
    <name type="scientific">Asanoa hainanensis</name>
    <dbReference type="NCBI Taxonomy" id="560556"/>
    <lineage>
        <taxon>Bacteria</taxon>
        <taxon>Bacillati</taxon>
        <taxon>Actinomycetota</taxon>
        <taxon>Actinomycetes</taxon>
        <taxon>Micromonosporales</taxon>
        <taxon>Micromonosporaceae</taxon>
        <taxon>Asanoa</taxon>
    </lineage>
</organism>
<dbReference type="GO" id="GO:0006355">
    <property type="term" value="P:regulation of DNA-templated transcription"/>
    <property type="evidence" value="ECO:0007669"/>
    <property type="project" value="InterPro"/>
</dbReference>
<dbReference type="OrthoDB" id="3514764at2"/>
<feature type="domain" description="HTH luxR-type" evidence="3">
    <location>
        <begin position="836"/>
        <end position="895"/>
    </location>
</feature>
<dbReference type="RefSeq" id="WP_089243751.1">
    <property type="nucleotide sequence ID" value="NZ_FZPH01000001.1"/>
</dbReference>
<evidence type="ECO:0000259" key="3">
    <source>
        <dbReference type="PROSITE" id="PS50043"/>
    </source>
</evidence>
<evidence type="ECO:0000256" key="2">
    <source>
        <dbReference type="ARBA" id="ARBA00022840"/>
    </source>
</evidence>
<accession>A0A239G7H2</accession>
<dbReference type="PANTHER" id="PTHR16305:SF35">
    <property type="entry name" value="TRANSCRIPTIONAL ACTIVATOR DOMAIN"/>
    <property type="match status" value="1"/>
</dbReference>
<dbReference type="Pfam" id="PF00196">
    <property type="entry name" value="GerE"/>
    <property type="match status" value="1"/>
</dbReference>
<keyword evidence="1" id="KW-0547">Nucleotide-binding</keyword>
<dbReference type="InterPro" id="IPR041664">
    <property type="entry name" value="AAA_16"/>
</dbReference>
<dbReference type="AlphaFoldDB" id="A0A239G7H2"/>
<dbReference type="GO" id="GO:0005737">
    <property type="term" value="C:cytoplasm"/>
    <property type="evidence" value="ECO:0007669"/>
    <property type="project" value="TreeGrafter"/>
</dbReference>
<evidence type="ECO:0000313" key="4">
    <source>
        <dbReference type="EMBL" id="SNS65286.1"/>
    </source>
</evidence>
<dbReference type="GO" id="GO:0003677">
    <property type="term" value="F:DNA binding"/>
    <property type="evidence" value="ECO:0007669"/>
    <property type="project" value="InterPro"/>
</dbReference>
<dbReference type="Gene3D" id="1.10.10.10">
    <property type="entry name" value="Winged helix-like DNA-binding domain superfamily/Winged helix DNA-binding domain"/>
    <property type="match status" value="1"/>
</dbReference>
<evidence type="ECO:0000313" key="5">
    <source>
        <dbReference type="Proteomes" id="UP000198362"/>
    </source>
</evidence>
<dbReference type="EMBL" id="FZPH01000001">
    <property type="protein sequence ID" value="SNS65286.1"/>
    <property type="molecule type" value="Genomic_DNA"/>
</dbReference>
<gene>
    <name evidence="4" type="ORF">SAMN05421812_101270</name>
</gene>
<keyword evidence="5" id="KW-1185">Reference proteome</keyword>
<dbReference type="SUPFAM" id="SSF46894">
    <property type="entry name" value="C-terminal effector domain of the bipartite response regulators"/>
    <property type="match status" value="1"/>
</dbReference>
<dbReference type="InterPro" id="IPR000792">
    <property type="entry name" value="Tscrpt_reg_LuxR_C"/>
</dbReference>
<dbReference type="PRINTS" id="PR00038">
    <property type="entry name" value="HTHLUXR"/>
</dbReference>
<sequence>MLLGRRPERAVLDGLLDTVRAGESRALVVRGDPGIGKSALLDYLAMGATDCKVIYAAAVQSEMELAFAYLHQSCTPSADRFDALPEPQRDALTIALGMRSGPTPDRFRVGLAVLNLLSEVATERPVIWIVDDAPWVDRASLQAIAFAARRLRRESVAIVFGTRPPGPAELAGLPELDVTGLPDDDARELLRTVLPGPVDEPVRDRMVAEARGNPLALLELRPAPGDLGETPLPARIEQHYRRQLATLGVSTRLLVLVAAADPTGDPVLLWRAAEALGIPANAVAPAAAAGLIEIGSQVRFWHPLVRSAIYRTAPDDDRRRAHAALAMATDAEADPARQVWHAAQAVDRPDDEIADRLEQSAGQAQARGGLVAAASFLRRSAELTGDPARRAERNLSAAKRSLEAGAADAALALVAEAEAGRLDDAHRAAAHLIRARVAFTVNRDATASPLLRAAAAELEPFQRKLARTTYLDAVSAAMFAGTLAPEQLGEAARAARAAPPAAAPGDAEDLLLDGLALRFNAGYAAGLPMLRQAVRAFRQSPLAGPDSLRWLWLACTAATHVWDYESWAALGDRFVGLARDSGALATLPQALNVRSSSLVLAGDLSGAAALGDELRAATEATTARPFLPLGELLLTAWRGDTAAATALAEATVAEAVRRREGAGLVSPAWTQAILHNGRGEHLEAISAAEAGDQEPAVLGFPPWGILEELVEAATRAGQPDRAAAALSRLTVATSAAGTAWARGIEARSRALTLAGPAAEESYREAIDQLSRTPLAGELARAWLIYGEWLRGAGRRADARVELRRAHDAFAERGMDGFAERAARELRAAGEAAPRRAVVPNGQLTPQEAQIAQLTRDGLSNPEIGERLFLSPRTVEWHLRKIFAKLGISSRRELRH</sequence>
<dbReference type="PANTHER" id="PTHR16305">
    <property type="entry name" value="TESTICULAR SOLUBLE ADENYLYL CYCLASE"/>
    <property type="match status" value="1"/>
</dbReference>
<dbReference type="SMART" id="SM00421">
    <property type="entry name" value="HTH_LUXR"/>
    <property type="match status" value="1"/>
</dbReference>
<dbReference type="PROSITE" id="PS50043">
    <property type="entry name" value="HTH_LUXR_2"/>
    <property type="match status" value="1"/>
</dbReference>
<dbReference type="GO" id="GO:0005524">
    <property type="term" value="F:ATP binding"/>
    <property type="evidence" value="ECO:0007669"/>
    <property type="project" value="UniProtKB-KW"/>
</dbReference>
<reference evidence="4 5" key="1">
    <citation type="submission" date="2017-06" db="EMBL/GenBank/DDBJ databases">
        <authorList>
            <person name="Kim H.J."/>
            <person name="Triplett B.A."/>
        </authorList>
    </citation>
    <scope>NUCLEOTIDE SEQUENCE [LARGE SCALE GENOMIC DNA]</scope>
    <source>
        <strain evidence="4 5">CGMCC 4.5593</strain>
    </source>
</reference>
<proteinExistence type="predicted"/>
<protein>
    <submittedName>
        <fullName evidence="4">Regulatory protein, luxR family</fullName>
    </submittedName>
</protein>
<dbReference type="CDD" id="cd06170">
    <property type="entry name" value="LuxR_C_like"/>
    <property type="match status" value="1"/>
</dbReference>
<dbReference type="Pfam" id="PF13191">
    <property type="entry name" value="AAA_16"/>
    <property type="match status" value="1"/>
</dbReference>
<evidence type="ECO:0000256" key="1">
    <source>
        <dbReference type="ARBA" id="ARBA00022741"/>
    </source>
</evidence>
<dbReference type="SUPFAM" id="SSF52540">
    <property type="entry name" value="P-loop containing nucleoside triphosphate hydrolases"/>
    <property type="match status" value="1"/>
</dbReference>